<dbReference type="PANTHER" id="PTHR46425:SF1">
    <property type="entry name" value="TRANSCRIPTION TERMINATION FACTOR RHO"/>
    <property type="match status" value="1"/>
</dbReference>
<dbReference type="InterPro" id="IPR036269">
    <property type="entry name" value="Rho_N_sf"/>
</dbReference>
<evidence type="ECO:0000313" key="13">
    <source>
        <dbReference type="EMBL" id="HEW45190.1"/>
    </source>
</evidence>
<dbReference type="Gene3D" id="3.40.50.300">
    <property type="entry name" value="P-loop containing nucleotide triphosphate hydrolases"/>
    <property type="match status" value="1"/>
</dbReference>
<dbReference type="Gene3D" id="2.40.50.140">
    <property type="entry name" value="Nucleic acid-binding proteins"/>
    <property type="match status" value="1"/>
</dbReference>
<accession>A0A7C2ZD90</accession>
<dbReference type="InterPro" id="IPR011129">
    <property type="entry name" value="CSD"/>
</dbReference>
<dbReference type="InterPro" id="IPR012340">
    <property type="entry name" value="NA-bd_OB-fold"/>
</dbReference>
<evidence type="ECO:0000256" key="10">
    <source>
        <dbReference type="NCBIfam" id="TIGR00767"/>
    </source>
</evidence>
<dbReference type="SMART" id="SM00959">
    <property type="entry name" value="Rho_N"/>
    <property type="match status" value="1"/>
</dbReference>
<dbReference type="InterPro" id="IPR041703">
    <property type="entry name" value="Rho_factor_ATP-bd"/>
</dbReference>
<name>A0A7C2ZD90_9AQUI</name>
<dbReference type="EC" id="3.6.4.-" evidence="9 10"/>
<evidence type="ECO:0000256" key="2">
    <source>
        <dbReference type="ARBA" id="ARBA00022741"/>
    </source>
</evidence>
<dbReference type="GO" id="GO:0008186">
    <property type="term" value="F:ATP-dependent activity, acting on RNA"/>
    <property type="evidence" value="ECO:0007669"/>
    <property type="project" value="UniProtKB-UniRule"/>
</dbReference>
<dbReference type="Pfam" id="PF00006">
    <property type="entry name" value="ATP-synt_ab"/>
    <property type="match status" value="1"/>
</dbReference>
<dbReference type="NCBIfam" id="NF006886">
    <property type="entry name" value="PRK09376.1"/>
    <property type="match status" value="1"/>
</dbReference>
<evidence type="ECO:0000256" key="5">
    <source>
        <dbReference type="ARBA" id="ARBA00022840"/>
    </source>
</evidence>
<dbReference type="SMART" id="SM00357">
    <property type="entry name" value="CSP"/>
    <property type="match status" value="1"/>
</dbReference>
<evidence type="ECO:0000256" key="4">
    <source>
        <dbReference type="ARBA" id="ARBA00022806"/>
    </source>
</evidence>
<evidence type="ECO:0000256" key="1">
    <source>
        <dbReference type="ARBA" id="ARBA00022472"/>
    </source>
</evidence>
<keyword evidence="8 9" id="KW-0804">Transcription</keyword>
<comment type="caution">
    <text evidence="13">The sequence shown here is derived from an EMBL/GenBank/DDBJ whole genome shotgun (WGS) entry which is preliminary data.</text>
</comment>
<dbReference type="InterPro" id="IPR000194">
    <property type="entry name" value="ATPase_F1/V1/A1_a/bsu_nucl-bd"/>
</dbReference>
<protein>
    <recommendedName>
        <fullName evidence="9 10">Transcription termination factor Rho</fullName>
        <ecNumber evidence="9 10">3.6.4.-</ecNumber>
    </recommendedName>
    <alternativeName>
        <fullName evidence="9">ATP-dependent helicase Rho</fullName>
    </alternativeName>
</protein>
<keyword evidence="5 9" id="KW-0067">ATP-binding</keyword>
<feature type="binding site" evidence="9">
    <location>
        <position position="220"/>
    </location>
    <ligand>
        <name>ATP</name>
        <dbReference type="ChEBI" id="CHEBI:30616"/>
    </ligand>
</feature>
<dbReference type="PANTHER" id="PTHR46425">
    <property type="entry name" value="TRANSCRIPTION TERMINATION FACTOR RHO"/>
    <property type="match status" value="1"/>
</dbReference>
<dbReference type="SUPFAM" id="SSF52540">
    <property type="entry name" value="P-loop containing nucleoside triphosphate hydrolases"/>
    <property type="match status" value="1"/>
</dbReference>
<dbReference type="GO" id="GO:0004386">
    <property type="term" value="F:helicase activity"/>
    <property type="evidence" value="ECO:0007669"/>
    <property type="project" value="UniProtKB-UniRule"/>
</dbReference>
<feature type="binding site" evidence="9">
    <location>
        <begin position="177"/>
        <end position="182"/>
    </location>
    <ligand>
        <name>ATP</name>
        <dbReference type="ChEBI" id="CHEBI:30616"/>
    </ligand>
</feature>
<dbReference type="CDD" id="cd04459">
    <property type="entry name" value="Rho_CSD"/>
    <property type="match status" value="1"/>
</dbReference>
<dbReference type="InterPro" id="IPR003593">
    <property type="entry name" value="AAA+_ATPase"/>
</dbReference>
<comment type="subunit">
    <text evidence="9">Homohexamer. The homohexamer assembles into an open ring structure.</text>
</comment>
<dbReference type="AlphaFoldDB" id="A0A7C2ZD90"/>
<dbReference type="EMBL" id="DSFP01000016">
    <property type="protein sequence ID" value="HEW45190.1"/>
    <property type="molecule type" value="Genomic_DNA"/>
</dbReference>
<dbReference type="CDD" id="cd01128">
    <property type="entry name" value="rho_factor_C"/>
    <property type="match status" value="1"/>
</dbReference>
<dbReference type="Pfam" id="PF07498">
    <property type="entry name" value="Rho_N"/>
    <property type="match status" value="1"/>
</dbReference>
<keyword evidence="6 9" id="KW-0694">RNA-binding</keyword>
<evidence type="ECO:0000256" key="8">
    <source>
        <dbReference type="ARBA" id="ARBA00023163"/>
    </source>
</evidence>
<feature type="binding site" evidence="9">
    <location>
        <begin position="189"/>
        <end position="194"/>
    </location>
    <ligand>
        <name>ATP</name>
        <dbReference type="ChEBI" id="CHEBI:30616"/>
    </ligand>
</feature>
<evidence type="ECO:0000256" key="9">
    <source>
        <dbReference type="HAMAP-Rule" id="MF_01884"/>
    </source>
</evidence>
<dbReference type="GO" id="GO:0016787">
    <property type="term" value="F:hydrolase activity"/>
    <property type="evidence" value="ECO:0007669"/>
    <property type="project" value="UniProtKB-KW"/>
</dbReference>
<dbReference type="SUPFAM" id="SSF50249">
    <property type="entry name" value="Nucleic acid-binding proteins"/>
    <property type="match status" value="1"/>
</dbReference>
<keyword evidence="4 9" id="KW-0347">Helicase</keyword>
<comment type="function">
    <text evidence="9">Facilitates transcription termination by a mechanism that involves Rho binding to the nascent RNA, activation of Rho's RNA-dependent ATPase activity, and release of the mRNA from the DNA template.</text>
</comment>
<dbReference type="Pfam" id="PF07497">
    <property type="entry name" value="Rho_RNA_bind"/>
    <property type="match status" value="1"/>
</dbReference>
<dbReference type="PROSITE" id="PS51856">
    <property type="entry name" value="RHO_RNA_BD"/>
    <property type="match status" value="1"/>
</dbReference>
<comment type="caution">
    <text evidence="9">Lacks conserved residue(s) required for the propagation of feature annotation.</text>
</comment>
<dbReference type="GO" id="GO:0005829">
    <property type="term" value="C:cytosol"/>
    <property type="evidence" value="ECO:0007669"/>
    <property type="project" value="UniProtKB-ARBA"/>
</dbReference>
<gene>
    <name evidence="9 13" type="primary">rho</name>
    <name evidence="13" type="ORF">ENO47_00720</name>
</gene>
<dbReference type="InterPro" id="IPR011112">
    <property type="entry name" value="Rho-like_N"/>
</dbReference>
<dbReference type="NCBIfam" id="TIGR00767">
    <property type="entry name" value="rho"/>
    <property type="match status" value="1"/>
</dbReference>
<reference evidence="13" key="1">
    <citation type="journal article" date="2020" name="mSystems">
        <title>Genome- and Community-Level Interaction Insights into Carbon Utilization and Element Cycling Functions of Hydrothermarchaeota in Hydrothermal Sediment.</title>
        <authorList>
            <person name="Zhou Z."/>
            <person name="Liu Y."/>
            <person name="Xu W."/>
            <person name="Pan J."/>
            <person name="Luo Z.H."/>
            <person name="Li M."/>
        </authorList>
    </citation>
    <scope>NUCLEOTIDE SEQUENCE [LARGE SCALE GENOMIC DNA]</scope>
    <source>
        <strain evidence="13">SpSt-132</strain>
    </source>
</reference>
<sequence length="428" mass="48686">MEQTQEKKIYTLEELKKLSLQELQKIGRELELSRVTGLRKEELIEKILSVQAKEEGLNFIKGVLEILPEGYGFIRSQENNYMPSYTDVYVAPSQIKKFGLRTGDTIIGFARPPQEKEKYQALIKIESVNGLPPDPEVLRSRPQFEKLTPYHPTERFNLETSPTELSTRVISLIAPIGKGQRGMIVAPPKAGKTVLLQKIAKALIQNHPEVYLIILLIDERPEEVTEMRRIVGDGAEVVASTFDEPPERHMQVAELVVEKAKRLVELKHDVVILLDSMTRFGRASNAVTPPTGRVLTGGIEATALQRPKKFFGAARNIEEGGSLTIIATALIETGSKMDDVIYEEFKGTGNMEIHLDRRLMERRIFPAINIEKSGTRKEELLLEDWELQRIWVLRKFLATMDPIEAMEFLLDKLKKFKTNKEFLKAMHS</sequence>
<evidence type="ECO:0000256" key="3">
    <source>
        <dbReference type="ARBA" id="ARBA00022801"/>
    </source>
</evidence>
<keyword evidence="2 9" id="KW-0547">Nucleotide-binding</keyword>
<proteinExistence type="inferred from homology"/>
<dbReference type="GO" id="GO:0006353">
    <property type="term" value="P:DNA-templated transcription termination"/>
    <property type="evidence" value="ECO:0007669"/>
    <property type="project" value="UniProtKB-UniRule"/>
</dbReference>
<dbReference type="HAMAP" id="MF_01884">
    <property type="entry name" value="Rho"/>
    <property type="match status" value="1"/>
</dbReference>
<evidence type="ECO:0000256" key="11">
    <source>
        <dbReference type="PROSITE-ProRule" id="PRU01203"/>
    </source>
</evidence>
<comment type="similarity">
    <text evidence="9 11">Belongs to the Rho family.</text>
</comment>
<evidence type="ECO:0000259" key="12">
    <source>
        <dbReference type="PROSITE" id="PS51856"/>
    </source>
</evidence>
<keyword evidence="1 9" id="KW-0806">Transcription termination</keyword>
<dbReference type="SUPFAM" id="SSF68912">
    <property type="entry name" value="Rho N-terminal domain-like"/>
    <property type="match status" value="1"/>
</dbReference>
<dbReference type="GO" id="GO:0005524">
    <property type="term" value="F:ATP binding"/>
    <property type="evidence" value="ECO:0007669"/>
    <property type="project" value="UniProtKB-UniRule"/>
</dbReference>
<keyword evidence="7 9" id="KW-0805">Transcription regulation</keyword>
<dbReference type="SMART" id="SM00382">
    <property type="entry name" value="AAA"/>
    <property type="match status" value="1"/>
</dbReference>
<feature type="domain" description="Rho RNA-BD" evidence="12">
    <location>
        <begin position="57"/>
        <end position="132"/>
    </location>
</feature>
<organism evidence="13">
    <name type="scientific">Hydrogenobacter sp</name>
    <dbReference type="NCBI Taxonomy" id="2152829"/>
    <lineage>
        <taxon>Bacteria</taxon>
        <taxon>Pseudomonadati</taxon>
        <taxon>Aquificota</taxon>
        <taxon>Aquificia</taxon>
        <taxon>Aquificales</taxon>
        <taxon>Aquificaceae</taxon>
        <taxon>Hydrogenobacter</taxon>
    </lineage>
</organism>
<dbReference type="InterPro" id="IPR011113">
    <property type="entry name" value="Rho_RNA-bd"/>
</dbReference>
<dbReference type="InterPro" id="IPR027417">
    <property type="entry name" value="P-loop_NTPase"/>
</dbReference>
<dbReference type="GO" id="GO:0003723">
    <property type="term" value="F:RNA binding"/>
    <property type="evidence" value="ECO:0007669"/>
    <property type="project" value="UniProtKB-UniRule"/>
</dbReference>
<keyword evidence="3 9" id="KW-0378">Hydrolase</keyword>
<dbReference type="InterPro" id="IPR004665">
    <property type="entry name" value="Term_rho"/>
</dbReference>
<evidence type="ECO:0000256" key="7">
    <source>
        <dbReference type="ARBA" id="ARBA00023015"/>
    </source>
</evidence>
<evidence type="ECO:0000256" key="6">
    <source>
        <dbReference type="ARBA" id="ARBA00022884"/>
    </source>
</evidence>